<evidence type="ECO:0000256" key="5">
    <source>
        <dbReference type="ARBA" id="ARBA00023136"/>
    </source>
</evidence>
<evidence type="ECO:0000256" key="2">
    <source>
        <dbReference type="ARBA" id="ARBA00008034"/>
    </source>
</evidence>
<dbReference type="InterPro" id="IPR001626">
    <property type="entry name" value="ABC_TroCD"/>
</dbReference>
<feature type="transmembrane region" description="Helical" evidence="6">
    <location>
        <begin position="189"/>
        <end position="207"/>
    </location>
</feature>
<protein>
    <recommendedName>
        <fullName evidence="9">Zinc transport system permease protein</fullName>
    </recommendedName>
</protein>
<comment type="caution">
    <text evidence="7">The sequence shown here is derived from an EMBL/GenBank/DDBJ whole genome shotgun (WGS) entry which is preliminary data.</text>
</comment>
<dbReference type="Gene3D" id="1.10.3470.10">
    <property type="entry name" value="ABC transporter involved in vitamin B12 uptake, BtuC"/>
    <property type="match status" value="1"/>
</dbReference>
<accession>A0AAP2RFS3</accession>
<feature type="transmembrane region" description="Helical" evidence="6">
    <location>
        <begin position="37"/>
        <end position="56"/>
    </location>
</feature>
<feature type="transmembrane region" description="Helical" evidence="6">
    <location>
        <begin position="219"/>
        <end position="240"/>
    </location>
</feature>
<feature type="transmembrane region" description="Helical" evidence="6">
    <location>
        <begin position="91"/>
        <end position="112"/>
    </location>
</feature>
<organism evidence="7 8">
    <name type="scientific">Methanooceanicella nereidis</name>
    <dbReference type="NCBI Taxonomy" id="2052831"/>
    <lineage>
        <taxon>Archaea</taxon>
        <taxon>Methanobacteriati</taxon>
        <taxon>Methanobacteriota</taxon>
        <taxon>Stenosarchaea group</taxon>
        <taxon>Methanomicrobia</taxon>
        <taxon>Methanocellales</taxon>
        <taxon>Methanocellaceae</taxon>
        <taxon>Methanooceanicella</taxon>
    </lineage>
</organism>
<dbReference type="GO" id="GO:0010043">
    <property type="term" value="P:response to zinc ion"/>
    <property type="evidence" value="ECO:0007669"/>
    <property type="project" value="TreeGrafter"/>
</dbReference>
<keyword evidence="3 6" id="KW-0812">Transmembrane</keyword>
<dbReference type="PANTHER" id="PTHR30477">
    <property type="entry name" value="ABC-TRANSPORTER METAL-BINDING PROTEIN"/>
    <property type="match status" value="1"/>
</dbReference>
<feature type="transmembrane region" description="Helical" evidence="6">
    <location>
        <begin position="12"/>
        <end position="32"/>
    </location>
</feature>
<comment type="subcellular location">
    <subcellularLocation>
        <location evidence="1">Membrane</location>
        <topology evidence="1">Multi-pass membrane protein</topology>
    </subcellularLocation>
</comment>
<dbReference type="PANTHER" id="PTHR30477:SF18">
    <property type="entry name" value="METAL TRANSPORT SYSTEM MEMBRANE PROTEIN CT_417-RELATED"/>
    <property type="match status" value="1"/>
</dbReference>
<evidence type="ECO:0000256" key="3">
    <source>
        <dbReference type="ARBA" id="ARBA00022692"/>
    </source>
</evidence>
<dbReference type="GO" id="GO:0055085">
    <property type="term" value="P:transmembrane transport"/>
    <property type="evidence" value="ECO:0007669"/>
    <property type="project" value="InterPro"/>
</dbReference>
<proteinExistence type="inferred from homology"/>
<reference evidence="7 8" key="1">
    <citation type="submission" date="2017-11" db="EMBL/GenBank/DDBJ databases">
        <title>Isolation and Characterization of Family Methanocellaceae Species from Potential Methane Hydrate Area Offshore Southwestern Taiwan.</title>
        <authorList>
            <person name="Zhang W.-L."/>
            <person name="Chen W.-C."/>
            <person name="Lai M.-C."/>
            <person name="Chen S.-C."/>
        </authorList>
    </citation>
    <scope>NUCLEOTIDE SEQUENCE [LARGE SCALE GENOMIC DNA]</scope>
    <source>
        <strain evidence="7 8">CWC-04</strain>
    </source>
</reference>
<keyword evidence="4 6" id="KW-1133">Transmembrane helix</keyword>
<keyword evidence="8" id="KW-1185">Reference proteome</keyword>
<dbReference type="EMBL" id="PGCK01000008">
    <property type="protein sequence ID" value="MCD1295412.1"/>
    <property type="molecule type" value="Genomic_DNA"/>
</dbReference>
<dbReference type="Proteomes" id="UP001320159">
    <property type="component" value="Unassembled WGS sequence"/>
</dbReference>
<keyword evidence="5 6" id="KW-0472">Membrane</keyword>
<sequence>MIDLLQYGFIRNAIIAALLTSIACGIIGVYVVSKRIVFISGGISHASFGGIGLGYFLGINPVWGLLPFSIVSAFIMYFVSRKAKTSEDTAIGILWSLGMALGIILIYLTPGYAPDLMTYLFGNILMVPLNDILLMFALDLIILLAVFLFYKEFIALCFDEEYATISGVNSERLYLLLLCLIAITVVITIKIVGIILVIALLTIPAAISRKFTADMKKMMILSTVIGAIFSLCGLWLSYIFDLPSGATIILTLAAVYLVSSFARDIGVTLAAIKSRI</sequence>
<dbReference type="SUPFAM" id="SSF81345">
    <property type="entry name" value="ABC transporter involved in vitamin B12 uptake, BtuC"/>
    <property type="match status" value="1"/>
</dbReference>
<evidence type="ECO:0000256" key="6">
    <source>
        <dbReference type="SAM" id="Phobius"/>
    </source>
</evidence>
<evidence type="ECO:0008006" key="9">
    <source>
        <dbReference type="Google" id="ProtNLM"/>
    </source>
</evidence>
<dbReference type="InterPro" id="IPR037294">
    <property type="entry name" value="ABC_BtuC-like"/>
</dbReference>
<evidence type="ECO:0000256" key="1">
    <source>
        <dbReference type="ARBA" id="ARBA00004141"/>
    </source>
</evidence>
<comment type="similarity">
    <text evidence="2">Belongs to the ABC-3 integral membrane protein family.</text>
</comment>
<feature type="transmembrane region" description="Helical" evidence="6">
    <location>
        <begin position="62"/>
        <end position="79"/>
    </location>
</feature>
<dbReference type="Pfam" id="PF00950">
    <property type="entry name" value="ABC-3"/>
    <property type="match status" value="1"/>
</dbReference>
<dbReference type="RefSeq" id="WP_230742265.1">
    <property type="nucleotide sequence ID" value="NZ_PGCK01000008.1"/>
</dbReference>
<evidence type="ECO:0000313" key="7">
    <source>
        <dbReference type="EMBL" id="MCD1295412.1"/>
    </source>
</evidence>
<evidence type="ECO:0000313" key="8">
    <source>
        <dbReference type="Proteomes" id="UP001320159"/>
    </source>
</evidence>
<dbReference type="CDD" id="cd06550">
    <property type="entry name" value="TM_ABC_iron-siderophores_like"/>
    <property type="match status" value="1"/>
</dbReference>
<feature type="transmembrane region" description="Helical" evidence="6">
    <location>
        <begin position="132"/>
        <end position="150"/>
    </location>
</feature>
<gene>
    <name evidence="7" type="ORF">CUJ83_10420</name>
</gene>
<feature type="transmembrane region" description="Helical" evidence="6">
    <location>
        <begin position="246"/>
        <end position="272"/>
    </location>
</feature>
<evidence type="ECO:0000256" key="4">
    <source>
        <dbReference type="ARBA" id="ARBA00022989"/>
    </source>
</evidence>
<dbReference type="GO" id="GO:0043190">
    <property type="term" value="C:ATP-binding cassette (ABC) transporter complex"/>
    <property type="evidence" value="ECO:0007669"/>
    <property type="project" value="InterPro"/>
</dbReference>
<dbReference type="AlphaFoldDB" id="A0AAP2RFS3"/>
<name>A0AAP2RFS3_9EURY</name>